<keyword evidence="1" id="KW-1133">Transmembrane helix</keyword>
<dbReference type="RefSeq" id="WP_369169073.1">
    <property type="nucleotide sequence ID" value="NZ_CP163439.1"/>
</dbReference>
<protein>
    <submittedName>
        <fullName evidence="2">Uncharacterized protein</fullName>
    </submittedName>
</protein>
<sequence length="86" mass="9263">MRQDPYAPWTSWSPHESPAQKIEIPQGYWLPVLTGVRRPRTALGAAFACLVVVIALAVCARRSGPEPGSWFVVALGACLIGPDAHP</sequence>
<evidence type="ECO:0000313" key="2">
    <source>
        <dbReference type="EMBL" id="XDQ34480.1"/>
    </source>
</evidence>
<keyword evidence="1" id="KW-0812">Transmembrane</keyword>
<dbReference type="EMBL" id="CP163439">
    <property type="protein sequence ID" value="XDQ34480.1"/>
    <property type="molecule type" value="Genomic_DNA"/>
</dbReference>
<name>A0AB39PUR2_9ACTN</name>
<reference evidence="2" key="1">
    <citation type="submission" date="2024-07" db="EMBL/GenBank/DDBJ databases">
        <authorList>
            <person name="Yu S.T."/>
        </authorList>
    </citation>
    <scope>NUCLEOTIDE SEQUENCE</scope>
    <source>
        <strain evidence="2">R28</strain>
    </source>
</reference>
<keyword evidence="1" id="KW-0472">Membrane</keyword>
<accession>A0AB39PUR2</accession>
<dbReference type="AlphaFoldDB" id="A0AB39PUR2"/>
<proteinExistence type="predicted"/>
<feature type="transmembrane region" description="Helical" evidence="1">
    <location>
        <begin position="41"/>
        <end position="60"/>
    </location>
</feature>
<evidence type="ECO:0000256" key="1">
    <source>
        <dbReference type="SAM" id="Phobius"/>
    </source>
</evidence>
<organism evidence="2">
    <name type="scientific">Streptomyces sp. R28</name>
    <dbReference type="NCBI Taxonomy" id="3238628"/>
    <lineage>
        <taxon>Bacteria</taxon>
        <taxon>Bacillati</taxon>
        <taxon>Actinomycetota</taxon>
        <taxon>Actinomycetes</taxon>
        <taxon>Kitasatosporales</taxon>
        <taxon>Streptomycetaceae</taxon>
        <taxon>Streptomyces</taxon>
    </lineage>
</organism>
<gene>
    <name evidence="2" type="ORF">AB5J49_14630</name>
</gene>